<keyword evidence="2" id="KW-0732">Signal</keyword>
<protein>
    <recommendedName>
        <fullName evidence="5">Tetratricopeptide repeat protein</fullName>
    </recommendedName>
</protein>
<dbReference type="EMBL" id="CP038231">
    <property type="protein sequence ID" value="QDH13372.2"/>
    <property type="molecule type" value="Genomic_DNA"/>
</dbReference>
<dbReference type="OrthoDB" id="7272872at2"/>
<reference evidence="3 4" key="1">
    <citation type="submission" date="2019-03" db="EMBL/GenBank/DDBJ databases">
        <title>The complete genome sequence of Swingsia_sp. F3b2 LMG30590(T).</title>
        <authorList>
            <person name="Chua K.-O."/>
            <person name="Chan K.-G."/>
            <person name="See-Too W.-S."/>
        </authorList>
    </citation>
    <scope>NUCLEOTIDE SEQUENCE [LARGE SCALE GENOMIC DNA]</scope>
    <source>
        <strain evidence="3 4">F3b2</strain>
    </source>
</reference>
<feature type="signal peptide" evidence="2">
    <location>
        <begin position="1"/>
        <end position="24"/>
    </location>
</feature>
<proteinExistence type="predicted"/>
<evidence type="ECO:0000313" key="4">
    <source>
        <dbReference type="Proteomes" id="UP000318709"/>
    </source>
</evidence>
<evidence type="ECO:0008006" key="5">
    <source>
        <dbReference type="Google" id="ProtNLM"/>
    </source>
</evidence>
<keyword evidence="4" id="KW-1185">Reference proteome</keyword>
<dbReference type="InterPro" id="IPR011990">
    <property type="entry name" value="TPR-like_helical_dom_sf"/>
</dbReference>
<evidence type="ECO:0000256" key="2">
    <source>
        <dbReference type="SAM" id="SignalP"/>
    </source>
</evidence>
<feature type="chain" id="PRO_5022962511" description="Tetratricopeptide repeat protein" evidence="2">
    <location>
        <begin position="25"/>
        <end position="211"/>
    </location>
</feature>
<dbReference type="SUPFAM" id="SSF48452">
    <property type="entry name" value="TPR-like"/>
    <property type="match status" value="1"/>
</dbReference>
<organism evidence="3 4">
    <name type="scientific">Formicincola oecophyllae</name>
    <dbReference type="NCBI Taxonomy" id="2558361"/>
    <lineage>
        <taxon>Bacteria</taxon>
        <taxon>Pseudomonadati</taxon>
        <taxon>Pseudomonadota</taxon>
        <taxon>Alphaproteobacteria</taxon>
        <taxon>Acetobacterales</taxon>
        <taxon>Acetobacteraceae</taxon>
        <taxon>Formicincola</taxon>
    </lineage>
</organism>
<dbReference type="Proteomes" id="UP000318709">
    <property type="component" value="Chromosome"/>
</dbReference>
<dbReference type="RefSeq" id="WP_141443033.1">
    <property type="nucleotide sequence ID" value="NZ_CP038231.1"/>
</dbReference>
<gene>
    <name evidence="3" type="ORF">E3E12_03205</name>
</gene>
<dbReference type="Gene3D" id="1.25.40.10">
    <property type="entry name" value="Tetratricopeptide repeat domain"/>
    <property type="match status" value="1"/>
</dbReference>
<evidence type="ECO:0000313" key="3">
    <source>
        <dbReference type="EMBL" id="QDH13372.2"/>
    </source>
</evidence>
<feature type="region of interest" description="Disordered" evidence="1">
    <location>
        <begin position="27"/>
        <end position="47"/>
    </location>
</feature>
<dbReference type="AlphaFoldDB" id="A0A4Y6U7R4"/>
<evidence type="ECO:0000256" key="1">
    <source>
        <dbReference type="SAM" id="MobiDB-lite"/>
    </source>
</evidence>
<dbReference type="Pfam" id="PF13428">
    <property type="entry name" value="TPR_14"/>
    <property type="match status" value="1"/>
</dbReference>
<sequence length="211" mass="22595">MVALRALPALLAGLCVFVASTAWAQSPSKNPAVPTRHHSAGGAALKAPEHKRPLPALAAAEQALKNATTHQAAAEAFQRAEAQRMGALTPESALMLDQASQLAAKGSMQMAEAILAQALALQDCTVLRRERAQLRMALNDPMGAREDLRQALAKDPDDVLSWLLLSQLETQLHEGTAAMGALQEMQRRAPAMELDKDVLKKFKAENIGQPL</sequence>
<accession>A0A4Y6U7R4</accession>
<dbReference type="KEGG" id="swf:E3E12_03205"/>
<name>A0A4Y6U7R4_9PROT</name>